<evidence type="ECO:0000313" key="2">
    <source>
        <dbReference type="Proteomes" id="UP000887565"/>
    </source>
</evidence>
<name>A0A915IP12_ROMCU</name>
<sequence length="90" mass="10364">MPSKEEASHSRVYKFYSNQHPKRSITTDDEADLNIFVSHTTKRISVKTYQKCRKSYSNITERTIFDISNDSSPPLTKVGAPRKNKNRGTK</sequence>
<evidence type="ECO:0000313" key="3">
    <source>
        <dbReference type="WBParaSite" id="nRc.2.0.1.t15615-RA"/>
    </source>
</evidence>
<feature type="region of interest" description="Disordered" evidence="1">
    <location>
        <begin position="66"/>
        <end position="90"/>
    </location>
</feature>
<dbReference type="Proteomes" id="UP000887565">
    <property type="component" value="Unplaced"/>
</dbReference>
<dbReference type="WBParaSite" id="nRc.2.0.1.t15615-RA">
    <property type="protein sequence ID" value="nRc.2.0.1.t15615-RA"/>
    <property type="gene ID" value="nRc.2.0.1.g15615"/>
</dbReference>
<feature type="compositionally biased region" description="Basic residues" evidence="1">
    <location>
        <begin position="80"/>
        <end position="90"/>
    </location>
</feature>
<evidence type="ECO:0000256" key="1">
    <source>
        <dbReference type="SAM" id="MobiDB-lite"/>
    </source>
</evidence>
<accession>A0A915IP12</accession>
<proteinExistence type="predicted"/>
<reference evidence="3" key="1">
    <citation type="submission" date="2022-11" db="UniProtKB">
        <authorList>
            <consortium name="WormBaseParasite"/>
        </authorList>
    </citation>
    <scope>IDENTIFICATION</scope>
</reference>
<protein>
    <submittedName>
        <fullName evidence="3">Uncharacterized protein</fullName>
    </submittedName>
</protein>
<organism evidence="2 3">
    <name type="scientific">Romanomermis culicivorax</name>
    <name type="common">Nematode worm</name>
    <dbReference type="NCBI Taxonomy" id="13658"/>
    <lineage>
        <taxon>Eukaryota</taxon>
        <taxon>Metazoa</taxon>
        <taxon>Ecdysozoa</taxon>
        <taxon>Nematoda</taxon>
        <taxon>Enoplea</taxon>
        <taxon>Dorylaimia</taxon>
        <taxon>Mermithida</taxon>
        <taxon>Mermithoidea</taxon>
        <taxon>Mermithidae</taxon>
        <taxon>Romanomermis</taxon>
    </lineage>
</organism>
<dbReference type="AlphaFoldDB" id="A0A915IP12"/>
<keyword evidence="2" id="KW-1185">Reference proteome</keyword>